<reference evidence="1 2" key="1">
    <citation type="submission" date="2016-10" db="EMBL/GenBank/DDBJ databases">
        <authorList>
            <person name="de Groot N.N."/>
        </authorList>
    </citation>
    <scope>NUCLEOTIDE SEQUENCE [LARGE SCALE GENOMIC DNA]</scope>
    <source>
        <strain evidence="1 2">TC2-24</strain>
    </source>
</reference>
<gene>
    <name evidence="1" type="ORF">SAMN04487850_2159</name>
</gene>
<dbReference type="AlphaFoldDB" id="A0A1I0Q2E0"/>
<sequence length="109" mass="12742">MEQELQPNALDRILCVKIGKIKRENLYEMARKYWKVKLEKASKTTHVLAIINGIVEAVYIPQEWKHSKQSGYEDRCEFTGIEDKNSEYLGKSVKNYYGRSANPVKYINL</sequence>
<organism evidence="1 2">
    <name type="scientific">Prevotella aff. ruminicola Tc2-24</name>
    <dbReference type="NCBI Taxonomy" id="81582"/>
    <lineage>
        <taxon>Bacteria</taxon>
        <taxon>Pseudomonadati</taxon>
        <taxon>Bacteroidota</taxon>
        <taxon>Bacteroidia</taxon>
        <taxon>Bacteroidales</taxon>
        <taxon>Prevotellaceae</taxon>
        <taxon>Prevotella</taxon>
    </lineage>
</organism>
<evidence type="ECO:0000313" key="1">
    <source>
        <dbReference type="EMBL" id="SEW20950.1"/>
    </source>
</evidence>
<dbReference type="Proteomes" id="UP000199373">
    <property type="component" value="Unassembled WGS sequence"/>
</dbReference>
<accession>A0A1I0Q2E0</accession>
<dbReference type="EMBL" id="FOIQ01000005">
    <property type="protein sequence ID" value="SEW20950.1"/>
    <property type="molecule type" value="Genomic_DNA"/>
</dbReference>
<name>A0A1I0Q2E0_9BACT</name>
<keyword evidence="2" id="KW-1185">Reference proteome</keyword>
<dbReference type="RefSeq" id="WP_143065776.1">
    <property type="nucleotide sequence ID" value="NZ_FOIQ01000005.1"/>
</dbReference>
<proteinExistence type="predicted"/>
<evidence type="ECO:0000313" key="2">
    <source>
        <dbReference type="Proteomes" id="UP000199373"/>
    </source>
</evidence>
<protein>
    <submittedName>
        <fullName evidence="1">Uncharacterized protein</fullName>
    </submittedName>
</protein>